<proteinExistence type="predicted"/>
<evidence type="ECO:0000313" key="1">
    <source>
        <dbReference type="EMBL" id="MXU89801.1"/>
    </source>
</evidence>
<protein>
    <submittedName>
        <fullName evidence="1">Uncharacterized protein</fullName>
    </submittedName>
</protein>
<sequence length="110" mass="12879">MWRYRVSFFDPMTGVVMCTQLGFVSTILFPKGLAVPPRLERFGHGWYICPYPSSHHEFRKGVPFGCRGIPMSKQCLVDVRRLLKQLLRRLYGPFHRPIALRIIWATCHMT</sequence>
<dbReference type="EMBL" id="GIFC01007718">
    <property type="protein sequence ID" value="MXU89801.1"/>
    <property type="molecule type" value="Transcribed_RNA"/>
</dbReference>
<accession>A0A6B0UJN2</accession>
<organism evidence="1">
    <name type="scientific">Ixodes ricinus</name>
    <name type="common">Common tick</name>
    <name type="synonym">Acarus ricinus</name>
    <dbReference type="NCBI Taxonomy" id="34613"/>
    <lineage>
        <taxon>Eukaryota</taxon>
        <taxon>Metazoa</taxon>
        <taxon>Ecdysozoa</taxon>
        <taxon>Arthropoda</taxon>
        <taxon>Chelicerata</taxon>
        <taxon>Arachnida</taxon>
        <taxon>Acari</taxon>
        <taxon>Parasitiformes</taxon>
        <taxon>Ixodida</taxon>
        <taxon>Ixodoidea</taxon>
        <taxon>Ixodidae</taxon>
        <taxon>Ixodinae</taxon>
        <taxon>Ixodes</taxon>
    </lineage>
</organism>
<name>A0A6B0UJN2_IXORI</name>
<reference evidence="1" key="1">
    <citation type="submission" date="2019-12" db="EMBL/GenBank/DDBJ databases">
        <title>An insight into the sialome of adult female Ixodes ricinus ticks feeding for 6 days.</title>
        <authorList>
            <person name="Perner J."/>
            <person name="Ribeiro J.M.C."/>
        </authorList>
    </citation>
    <scope>NUCLEOTIDE SEQUENCE</scope>
    <source>
        <strain evidence="1">Semi-engorged</strain>
        <tissue evidence="1">Salivary glands</tissue>
    </source>
</reference>
<dbReference type="AlphaFoldDB" id="A0A6B0UJN2"/>